<evidence type="ECO:0000256" key="1">
    <source>
        <dbReference type="ARBA" id="ARBA00022741"/>
    </source>
</evidence>
<dbReference type="PANTHER" id="PTHR24418">
    <property type="entry name" value="TYROSINE-PROTEIN KINASE"/>
    <property type="match status" value="1"/>
</dbReference>
<feature type="non-terminal residue" evidence="4">
    <location>
        <position position="1"/>
    </location>
</feature>
<dbReference type="Proteomes" id="UP001432027">
    <property type="component" value="Unassembled WGS sequence"/>
</dbReference>
<dbReference type="EMBL" id="BTSX01000003">
    <property type="protein sequence ID" value="GMS89657.1"/>
    <property type="molecule type" value="Genomic_DNA"/>
</dbReference>
<feature type="non-terminal residue" evidence="4">
    <location>
        <position position="211"/>
    </location>
</feature>
<dbReference type="GO" id="GO:0005524">
    <property type="term" value="F:ATP binding"/>
    <property type="evidence" value="ECO:0007669"/>
    <property type="project" value="UniProtKB-KW"/>
</dbReference>
<sequence length="211" mass="23997">TSNAILVNGIERDPLGLNHDDFFIIKKLSQGVSNEIYSADYISEKGSEKVVVKIMKGEFNHDSRNTFLKEARMMRKLEHRNIVKMLGIAVHDLPLMIMMEYCEGGAMSSYLMKNGKAISVNEKKRFVIEAAEGMAYLEEKPFIHRDIAARNCLLYGETNTVKISDLAMSHDKGSLHDEYLEKTRIKWLAPEVMQNSIYSLKTDVWSFGGLV</sequence>
<dbReference type="InterPro" id="IPR008266">
    <property type="entry name" value="Tyr_kinase_AS"/>
</dbReference>
<dbReference type="InterPro" id="IPR020635">
    <property type="entry name" value="Tyr_kinase_cat_dom"/>
</dbReference>
<dbReference type="InterPro" id="IPR050198">
    <property type="entry name" value="Non-receptor_tyrosine_kinases"/>
</dbReference>
<evidence type="ECO:0000256" key="2">
    <source>
        <dbReference type="ARBA" id="ARBA00022840"/>
    </source>
</evidence>
<dbReference type="InterPro" id="IPR011009">
    <property type="entry name" value="Kinase-like_dom_sf"/>
</dbReference>
<dbReference type="PROSITE" id="PS00109">
    <property type="entry name" value="PROTEIN_KINASE_TYR"/>
    <property type="match status" value="1"/>
</dbReference>
<proteinExistence type="predicted"/>
<dbReference type="InterPro" id="IPR000719">
    <property type="entry name" value="Prot_kinase_dom"/>
</dbReference>
<dbReference type="SUPFAM" id="SSF56112">
    <property type="entry name" value="Protein kinase-like (PK-like)"/>
    <property type="match status" value="1"/>
</dbReference>
<keyword evidence="2" id="KW-0067">ATP-binding</keyword>
<gene>
    <name evidence="4" type="ORF">PENTCL1PPCAC_11832</name>
</gene>
<dbReference type="Pfam" id="PF07714">
    <property type="entry name" value="PK_Tyr_Ser-Thr"/>
    <property type="match status" value="1"/>
</dbReference>
<dbReference type="InterPro" id="IPR001245">
    <property type="entry name" value="Ser-Thr/Tyr_kinase_cat_dom"/>
</dbReference>
<evidence type="ECO:0000259" key="3">
    <source>
        <dbReference type="PROSITE" id="PS50011"/>
    </source>
</evidence>
<dbReference type="PROSITE" id="PS50011">
    <property type="entry name" value="PROTEIN_KINASE_DOM"/>
    <property type="match status" value="1"/>
</dbReference>
<reference evidence="4" key="1">
    <citation type="submission" date="2023-10" db="EMBL/GenBank/DDBJ databases">
        <title>Genome assembly of Pristionchus species.</title>
        <authorList>
            <person name="Yoshida K."/>
            <person name="Sommer R.J."/>
        </authorList>
    </citation>
    <scope>NUCLEOTIDE SEQUENCE</scope>
    <source>
        <strain evidence="4">RS0144</strain>
    </source>
</reference>
<keyword evidence="5" id="KW-1185">Reference proteome</keyword>
<accession>A0AAV5T5A3</accession>
<name>A0AAV5T5A3_9BILA</name>
<comment type="caution">
    <text evidence="4">The sequence shown here is derived from an EMBL/GenBank/DDBJ whole genome shotgun (WGS) entry which is preliminary data.</text>
</comment>
<protein>
    <recommendedName>
        <fullName evidence="3">Protein kinase domain-containing protein</fullName>
    </recommendedName>
</protein>
<organism evidence="4 5">
    <name type="scientific">Pristionchus entomophagus</name>
    <dbReference type="NCBI Taxonomy" id="358040"/>
    <lineage>
        <taxon>Eukaryota</taxon>
        <taxon>Metazoa</taxon>
        <taxon>Ecdysozoa</taxon>
        <taxon>Nematoda</taxon>
        <taxon>Chromadorea</taxon>
        <taxon>Rhabditida</taxon>
        <taxon>Rhabditina</taxon>
        <taxon>Diplogasteromorpha</taxon>
        <taxon>Diplogasteroidea</taxon>
        <taxon>Neodiplogasteridae</taxon>
        <taxon>Pristionchus</taxon>
    </lineage>
</organism>
<feature type="domain" description="Protein kinase" evidence="3">
    <location>
        <begin position="22"/>
        <end position="211"/>
    </location>
</feature>
<dbReference type="GO" id="GO:0004713">
    <property type="term" value="F:protein tyrosine kinase activity"/>
    <property type="evidence" value="ECO:0007669"/>
    <property type="project" value="InterPro"/>
</dbReference>
<dbReference type="SMART" id="SM00219">
    <property type="entry name" value="TyrKc"/>
    <property type="match status" value="1"/>
</dbReference>
<evidence type="ECO:0000313" key="5">
    <source>
        <dbReference type="Proteomes" id="UP001432027"/>
    </source>
</evidence>
<evidence type="ECO:0000313" key="4">
    <source>
        <dbReference type="EMBL" id="GMS89657.1"/>
    </source>
</evidence>
<dbReference type="PRINTS" id="PR00109">
    <property type="entry name" value="TYRKINASE"/>
</dbReference>
<keyword evidence="1" id="KW-0547">Nucleotide-binding</keyword>
<dbReference type="Gene3D" id="1.10.510.10">
    <property type="entry name" value="Transferase(Phosphotransferase) domain 1"/>
    <property type="match status" value="1"/>
</dbReference>
<dbReference type="AlphaFoldDB" id="A0AAV5T5A3"/>